<evidence type="ECO:0000259" key="3">
    <source>
        <dbReference type="PROSITE" id="PS50090"/>
    </source>
</evidence>
<name>A0A843US44_COLES</name>
<feature type="region of interest" description="Disordered" evidence="1">
    <location>
        <begin position="506"/>
        <end position="538"/>
    </location>
</feature>
<gene>
    <name evidence="4" type="ORF">Taro_018948</name>
</gene>
<evidence type="ECO:0000256" key="1">
    <source>
        <dbReference type="SAM" id="MobiDB-lite"/>
    </source>
</evidence>
<evidence type="ECO:0000313" key="4">
    <source>
        <dbReference type="EMBL" id="MQL86425.1"/>
    </source>
</evidence>
<protein>
    <recommendedName>
        <fullName evidence="3">Myb-like domain-containing protein</fullName>
    </recommendedName>
</protein>
<evidence type="ECO:0000313" key="5">
    <source>
        <dbReference type="Proteomes" id="UP000652761"/>
    </source>
</evidence>
<feature type="signal peptide" evidence="2">
    <location>
        <begin position="1"/>
        <end position="23"/>
    </location>
</feature>
<dbReference type="EMBL" id="NMUH01000898">
    <property type="protein sequence ID" value="MQL86425.1"/>
    <property type="molecule type" value="Genomic_DNA"/>
</dbReference>
<dbReference type="Pfam" id="PF13921">
    <property type="entry name" value="Myb_DNA-bind_6"/>
    <property type="match status" value="1"/>
</dbReference>
<keyword evidence="2" id="KW-0732">Signal</keyword>
<dbReference type="Gene3D" id="1.10.10.60">
    <property type="entry name" value="Homeodomain-like"/>
    <property type="match status" value="1"/>
</dbReference>
<feature type="chain" id="PRO_5032996888" description="Myb-like domain-containing protein" evidence="2">
    <location>
        <begin position="24"/>
        <end position="612"/>
    </location>
</feature>
<organism evidence="4 5">
    <name type="scientific">Colocasia esculenta</name>
    <name type="common">Wild taro</name>
    <name type="synonym">Arum esculentum</name>
    <dbReference type="NCBI Taxonomy" id="4460"/>
    <lineage>
        <taxon>Eukaryota</taxon>
        <taxon>Viridiplantae</taxon>
        <taxon>Streptophyta</taxon>
        <taxon>Embryophyta</taxon>
        <taxon>Tracheophyta</taxon>
        <taxon>Spermatophyta</taxon>
        <taxon>Magnoliopsida</taxon>
        <taxon>Liliopsida</taxon>
        <taxon>Araceae</taxon>
        <taxon>Aroideae</taxon>
        <taxon>Colocasieae</taxon>
        <taxon>Colocasia</taxon>
    </lineage>
</organism>
<dbReference type="OrthoDB" id="372624at2759"/>
<feature type="domain" description="Myb-like" evidence="3">
    <location>
        <begin position="224"/>
        <end position="278"/>
    </location>
</feature>
<evidence type="ECO:0000256" key="2">
    <source>
        <dbReference type="SAM" id="SignalP"/>
    </source>
</evidence>
<sequence>MTYSSRRFPVSRILLLLHTTTVGFTGRLTPSAKLRKPLFSFLPSANPLGTPLKNDAMLERKAKVKKKLKKTKFKSLKKGSLSAELEGLKDESASDVPVDNDVASPEVACPASPSQSLTKKKRKKSLTSPGEEKASRKSLKKLKKASEDNSSVDAISYDKRIIEAAEVKSGEEVGDFDVRHAVRSMMGKISITAMPVKRVMVVKPEKVKKRGNVWSKDCIPSPDSWSSQEDAILCAVVHEYGTNWSLVSDALYSMTAGGFYRGRFRHAFHCCERFRELFFKYVSSGSENSNAEKFTGSGKAMLKVTEDQVGMLLKVASEQADVEFLLQKHFTTILSSVWRAANRHYCSQSVSSFQNGFHSDSSFSFAAGKKPRRFTEKMNLTTLRESSKIVATVFNNIDEAVATQKGPKISPTQQEVHSVADQLDLVLELPSDITSSISLPSVINVSICSPPQQLLEADGQDLLHISSYSIAEDRFRMASEACFEGEAPGWATSAFPTGVGRFRSSVKSQSLGKHKSTNDAVRPPKSKAPRIAEPGEPSTIDELELTRGQIQADDDRSNHLFRLETGFGEGHSPTMDWFESTSSDWEHPHEYDPSFISNLEELGSLPDITDIG</sequence>
<feature type="region of interest" description="Disordered" evidence="1">
    <location>
        <begin position="88"/>
        <end position="145"/>
    </location>
</feature>
<dbReference type="SUPFAM" id="SSF46689">
    <property type="entry name" value="Homeodomain-like"/>
    <property type="match status" value="1"/>
</dbReference>
<dbReference type="InterPro" id="IPR001005">
    <property type="entry name" value="SANT/Myb"/>
</dbReference>
<dbReference type="AlphaFoldDB" id="A0A843US44"/>
<reference evidence="4" key="1">
    <citation type="submission" date="2017-07" db="EMBL/GenBank/DDBJ databases">
        <title>Taro Niue Genome Assembly and Annotation.</title>
        <authorList>
            <person name="Atibalentja N."/>
            <person name="Keating K."/>
            <person name="Fields C.J."/>
        </authorList>
    </citation>
    <scope>NUCLEOTIDE SEQUENCE</scope>
    <source>
        <strain evidence="4">Niue_2</strain>
        <tissue evidence="4">Leaf</tissue>
    </source>
</reference>
<comment type="caution">
    <text evidence="4">The sequence shown here is derived from an EMBL/GenBank/DDBJ whole genome shotgun (WGS) entry which is preliminary data.</text>
</comment>
<accession>A0A843US44</accession>
<proteinExistence type="predicted"/>
<keyword evidence="5" id="KW-1185">Reference proteome</keyword>
<dbReference type="InterPro" id="IPR009057">
    <property type="entry name" value="Homeodomain-like_sf"/>
</dbReference>
<dbReference type="Proteomes" id="UP000652761">
    <property type="component" value="Unassembled WGS sequence"/>
</dbReference>
<dbReference type="PROSITE" id="PS50090">
    <property type="entry name" value="MYB_LIKE"/>
    <property type="match status" value="1"/>
</dbReference>